<dbReference type="PANTHER" id="PTHR12461">
    <property type="entry name" value="HYPOXIA-INDUCIBLE FACTOR 1 ALPHA INHIBITOR-RELATED"/>
    <property type="match status" value="1"/>
</dbReference>
<dbReference type="Proteomes" id="UP000077115">
    <property type="component" value="Unassembled WGS sequence"/>
</dbReference>
<dbReference type="AlphaFoldDB" id="A0A177WGK5"/>
<dbReference type="Gene3D" id="2.60.120.650">
    <property type="entry name" value="Cupin"/>
    <property type="match status" value="1"/>
</dbReference>
<dbReference type="STRING" id="403673.A0A177WGK5"/>
<dbReference type="Pfam" id="PF13621">
    <property type="entry name" value="Cupin_8"/>
    <property type="match status" value="1"/>
</dbReference>
<dbReference type="InterPro" id="IPR041667">
    <property type="entry name" value="Cupin_8"/>
</dbReference>
<evidence type="ECO:0000313" key="3">
    <source>
        <dbReference type="Proteomes" id="UP000077115"/>
    </source>
</evidence>
<gene>
    <name evidence="2" type="ORF">BDEG_22410</name>
</gene>
<sequence>MKQTQLARLQHNWAQVLVDHADDLINCTSFGKVSKSSRIAYMLACIVKAAVYSIQFKDHSDLVADITTCDIYNIRALLQSLDRGVLISGCPISNHLVLSWIVLTQQILTRLDPHSLLTAKPKYFLCSSQRIPAQVVYKTSQLIPAQCVEIHSTPLSMSEFNLHLTREILPTPIIICNVLDGCPCLSTRPWKDVAYILSVMGADRLVPVEIGSHYTDESWTQRIITAGEFFQYVVDTERQSDVDARPDEIMYLAQHDLFDRVSELASDLAIPDYCIMAPSVHSRTRWMSTLDSSMDEPQICVNVWIGPAGTHSPLHTDPYDNLFTQIVGYKYIRLYAPSETKYLYPHNSSTLLSNTSQVDVAHADLTLFPEFTKAVYVECIVGPGEMLLIPCGWWHYVESITSSISVSFWF</sequence>
<accession>A0A177WGK5</accession>
<dbReference type="InterPro" id="IPR003347">
    <property type="entry name" value="JmjC_dom"/>
</dbReference>
<dbReference type="eggNOG" id="KOG2132">
    <property type="taxonomic scope" value="Eukaryota"/>
</dbReference>
<dbReference type="SMART" id="SM00558">
    <property type="entry name" value="JmjC"/>
    <property type="match status" value="1"/>
</dbReference>
<evidence type="ECO:0000313" key="2">
    <source>
        <dbReference type="EMBL" id="OAJ38491.1"/>
    </source>
</evidence>
<name>A0A177WGK5_BATDL</name>
<feature type="domain" description="JmjC" evidence="1">
    <location>
        <begin position="259"/>
        <end position="410"/>
    </location>
</feature>
<organism evidence="2 3">
    <name type="scientific">Batrachochytrium dendrobatidis (strain JEL423)</name>
    <dbReference type="NCBI Taxonomy" id="403673"/>
    <lineage>
        <taxon>Eukaryota</taxon>
        <taxon>Fungi</taxon>
        <taxon>Fungi incertae sedis</taxon>
        <taxon>Chytridiomycota</taxon>
        <taxon>Chytridiomycota incertae sedis</taxon>
        <taxon>Chytridiomycetes</taxon>
        <taxon>Rhizophydiales</taxon>
        <taxon>Rhizophydiales incertae sedis</taxon>
        <taxon>Batrachochytrium</taxon>
    </lineage>
</organism>
<dbReference type="FunFam" id="2.60.120.650:FF:000052">
    <property type="entry name" value="Predicted protein"/>
    <property type="match status" value="1"/>
</dbReference>
<dbReference type="VEuPathDB" id="FungiDB:BDEG_22410"/>
<dbReference type="OrthoDB" id="47172at2759"/>
<evidence type="ECO:0000259" key="1">
    <source>
        <dbReference type="PROSITE" id="PS51184"/>
    </source>
</evidence>
<dbReference type="PROSITE" id="PS51184">
    <property type="entry name" value="JMJC"/>
    <property type="match status" value="1"/>
</dbReference>
<dbReference type="EMBL" id="DS022301">
    <property type="protein sequence ID" value="OAJ38491.1"/>
    <property type="molecule type" value="Genomic_DNA"/>
</dbReference>
<reference evidence="2 3" key="2">
    <citation type="submission" date="2016-05" db="EMBL/GenBank/DDBJ databases">
        <title>Lineage-specific infection strategies underlie the spectrum of fungal disease in amphibians.</title>
        <authorList>
            <person name="Cuomo C.A."/>
            <person name="Farrer R.A."/>
            <person name="James T."/>
            <person name="Longcore J."/>
            <person name="Birren B."/>
        </authorList>
    </citation>
    <scope>NUCLEOTIDE SEQUENCE [LARGE SCALE GENOMIC DNA]</scope>
    <source>
        <strain evidence="2 3">JEL423</strain>
    </source>
</reference>
<dbReference type="PANTHER" id="PTHR12461:SF105">
    <property type="entry name" value="HYPOXIA-INDUCIBLE FACTOR 1-ALPHA INHIBITOR"/>
    <property type="match status" value="1"/>
</dbReference>
<dbReference type="SUPFAM" id="SSF51197">
    <property type="entry name" value="Clavaminate synthase-like"/>
    <property type="match status" value="1"/>
</dbReference>
<reference evidence="2 3" key="1">
    <citation type="submission" date="2006-10" db="EMBL/GenBank/DDBJ databases">
        <title>The Genome Sequence of Batrachochytrium dendrobatidis JEL423.</title>
        <authorList>
            <consortium name="The Broad Institute Genome Sequencing Platform"/>
            <person name="Birren B."/>
            <person name="Lander E."/>
            <person name="Galagan J."/>
            <person name="Cuomo C."/>
            <person name="Devon K."/>
            <person name="Jaffe D."/>
            <person name="Butler J."/>
            <person name="Alvarez P."/>
            <person name="Gnerre S."/>
            <person name="Grabherr M."/>
            <person name="Kleber M."/>
            <person name="Mauceli E."/>
            <person name="Brockman W."/>
            <person name="Young S."/>
            <person name="LaButti K."/>
            <person name="Sykes S."/>
            <person name="DeCaprio D."/>
            <person name="Crawford M."/>
            <person name="Koehrsen M."/>
            <person name="Engels R."/>
            <person name="Montgomery P."/>
            <person name="Pearson M."/>
            <person name="Howarth C."/>
            <person name="Larson L."/>
            <person name="White J."/>
            <person name="O'Leary S."/>
            <person name="Kodira C."/>
            <person name="Zeng Q."/>
            <person name="Yandava C."/>
            <person name="Alvarado L."/>
            <person name="Longcore J."/>
            <person name="James T."/>
        </authorList>
    </citation>
    <scope>NUCLEOTIDE SEQUENCE [LARGE SCALE GENOMIC DNA]</scope>
    <source>
        <strain evidence="2 3">JEL423</strain>
    </source>
</reference>
<protein>
    <recommendedName>
        <fullName evidence="1">JmjC domain-containing protein</fullName>
    </recommendedName>
</protein>
<proteinExistence type="predicted"/>